<proteinExistence type="inferred from homology"/>
<accession>A0A0B7NQJ0</accession>
<comment type="similarity">
    <text evidence="1">Belongs to the CSN7/EIF3M family. CSN7 subfamily.</text>
</comment>
<organism evidence="5 6">
    <name type="scientific">Parasitella parasitica</name>
    <dbReference type="NCBI Taxonomy" id="35722"/>
    <lineage>
        <taxon>Eukaryota</taxon>
        <taxon>Fungi</taxon>
        <taxon>Fungi incertae sedis</taxon>
        <taxon>Mucoromycota</taxon>
        <taxon>Mucoromycotina</taxon>
        <taxon>Mucoromycetes</taxon>
        <taxon>Mucorales</taxon>
        <taxon>Mucorineae</taxon>
        <taxon>Mucoraceae</taxon>
        <taxon>Parasitella</taxon>
    </lineage>
</organism>
<dbReference type="OrthoDB" id="10265275at2759"/>
<dbReference type="PANTHER" id="PTHR15350">
    <property type="entry name" value="COP9 SIGNALOSOME COMPLEX SUBUNIT 7/DENDRITIC CELL PROTEIN GA17"/>
    <property type="match status" value="1"/>
</dbReference>
<dbReference type="InterPro" id="IPR000717">
    <property type="entry name" value="PCI_dom"/>
</dbReference>
<dbReference type="PANTHER" id="PTHR15350:SF5">
    <property type="entry name" value="COP9 SIGNALOSOME COMPLEX SUBUNIT 7"/>
    <property type="match status" value="1"/>
</dbReference>
<name>A0A0B7NQJ0_9FUNG</name>
<evidence type="ECO:0000259" key="4">
    <source>
        <dbReference type="PROSITE" id="PS50250"/>
    </source>
</evidence>
<feature type="domain" description="PCI" evidence="4">
    <location>
        <begin position="1"/>
        <end position="129"/>
    </location>
</feature>
<dbReference type="InterPro" id="IPR045237">
    <property type="entry name" value="COPS7/eIF3m"/>
</dbReference>
<evidence type="ECO:0000256" key="3">
    <source>
        <dbReference type="SAM" id="Coils"/>
    </source>
</evidence>
<protein>
    <recommendedName>
        <fullName evidence="4">PCI domain-containing protein</fullName>
    </recommendedName>
</protein>
<sequence length="233" mass="26659">MDALNAPGVYVFTELYECPNVIEASSLAEVAPYYKLLEIFLYGTFKDYQENSPQLPALSENQVRKLKLLSIATLSKTQQTLSYDLLQAYLDIPTVRELEDLIIDAFYQGILTGKLDQRQRQLQVMYSMGRDLRPQQLSEIINALASWASSTTRLLGALDAKIANLQESVQANEQSNEEYTNQIEQLRRDIRANSNLKKMDISPVDDLKGYSREYASPDYNNERVKKRFMVGRP</sequence>
<gene>
    <name evidence="5" type="primary">PARPA_11545.1 scaffold 44469</name>
</gene>
<keyword evidence="2" id="KW-0736">Signalosome</keyword>
<reference evidence="5 6" key="1">
    <citation type="submission" date="2014-09" db="EMBL/GenBank/DDBJ databases">
        <authorList>
            <person name="Ellenberger Sabrina"/>
        </authorList>
    </citation>
    <scope>NUCLEOTIDE SEQUENCE [LARGE SCALE GENOMIC DNA]</scope>
    <source>
        <strain evidence="5 6">CBS 412.66</strain>
    </source>
</reference>
<evidence type="ECO:0000256" key="2">
    <source>
        <dbReference type="ARBA" id="ARBA00022790"/>
    </source>
</evidence>
<evidence type="ECO:0000313" key="6">
    <source>
        <dbReference type="Proteomes" id="UP000054107"/>
    </source>
</evidence>
<keyword evidence="6" id="KW-1185">Reference proteome</keyword>
<keyword evidence="3" id="KW-0175">Coiled coil</keyword>
<dbReference type="AlphaFoldDB" id="A0A0B7NQJ0"/>
<dbReference type="Pfam" id="PF01399">
    <property type="entry name" value="PCI"/>
    <property type="match status" value="1"/>
</dbReference>
<dbReference type="Proteomes" id="UP000054107">
    <property type="component" value="Unassembled WGS sequence"/>
</dbReference>
<dbReference type="GO" id="GO:0008180">
    <property type="term" value="C:COP9 signalosome"/>
    <property type="evidence" value="ECO:0007669"/>
    <property type="project" value="UniProtKB-KW"/>
</dbReference>
<feature type="coiled-coil region" evidence="3">
    <location>
        <begin position="162"/>
        <end position="196"/>
    </location>
</feature>
<dbReference type="SMART" id="SM00088">
    <property type="entry name" value="PINT"/>
    <property type="match status" value="1"/>
</dbReference>
<evidence type="ECO:0000256" key="1">
    <source>
        <dbReference type="ARBA" id="ARBA00008482"/>
    </source>
</evidence>
<dbReference type="PROSITE" id="PS50250">
    <property type="entry name" value="PCI"/>
    <property type="match status" value="1"/>
</dbReference>
<dbReference type="STRING" id="35722.A0A0B7NQJ0"/>
<evidence type="ECO:0000313" key="5">
    <source>
        <dbReference type="EMBL" id="CEP17249.1"/>
    </source>
</evidence>
<dbReference type="EMBL" id="LN733661">
    <property type="protein sequence ID" value="CEP17249.1"/>
    <property type="molecule type" value="Genomic_DNA"/>
</dbReference>